<evidence type="ECO:0000256" key="1">
    <source>
        <dbReference type="ARBA" id="ARBA00023239"/>
    </source>
</evidence>
<dbReference type="RefSeq" id="WP_121585958.1">
    <property type="nucleotide sequence ID" value="NZ_RCHT01000001.1"/>
</dbReference>
<evidence type="ECO:0000313" key="4">
    <source>
        <dbReference type="Proteomes" id="UP000276301"/>
    </source>
</evidence>
<gene>
    <name evidence="3" type="ORF">D4A47_02255</name>
</gene>
<dbReference type="CDD" id="cd01292">
    <property type="entry name" value="metallo-dependent_hydrolases"/>
    <property type="match status" value="1"/>
</dbReference>
<dbReference type="InterPro" id="IPR006680">
    <property type="entry name" value="Amidohydro-rel"/>
</dbReference>
<dbReference type="InterPro" id="IPR032465">
    <property type="entry name" value="ACMSD"/>
</dbReference>
<dbReference type="Proteomes" id="UP000276301">
    <property type="component" value="Unassembled WGS sequence"/>
</dbReference>
<keyword evidence="1" id="KW-0456">Lyase</keyword>
<dbReference type="PANTHER" id="PTHR21240:SF28">
    <property type="entry name" value="ISO-OROTATE DECARBOXYLASE (EUROFUNG)"/>
    <property type="match status" value="1"/>
</dbReference>
<dbReference type="GO" id="GO:0019748">
    <property type="term" value="P:secondary metabolic process"/>
    <property type="evidence" value="ECO:0007669"/>
    <property type="project" value="TreeGrafter"/>
</dbReference>
<dbReference type="Gene3D" id="3.20.20.140">
    <property type="entry name" value="Metal-dependent hydrolases"/>
    <property type="match status" value="1"/>
</dbReference>
<proteinExistence type="predicted"/>
<accession>A0A498CRB2</accession>
<dbReference type="SUPFAM" id="SSF51556">
    <property type="entry name" value="Metallo-dependent hydrolases"/>
    <property type="match status" value="1"/>
</dbReference>
<feature type="domain" description="Amidohydrolase-related" evidence="2">
    <location>
        <begin position="49"/>
        <end position="246"/>
    </location>
</feature>
<dbReference type="PANTHER" id="PTHR21240">
    <property type="entry name" value="2-AMINO-3-CARBOXYLMUCONATE-6-SEMIALDEHYDE DECARBOXYLASE"/>
    <property type="match status" value="1"/>
</dbReference>
<name>A0A498CRB2_9FIRM</name>
<keyword evidence="4" id="KW-1185">Reference proteome</keyword>
<dbReference type="GO" id="GO:0016787">
    <property type="term" value="F:hydrolase activity"/>
    <property type="evidence" value="ECO:0007669"/>
    <property type="project" value="UniProtKB-KW"/>
</dbReference>
<dbReference type="GO" id="GO:0016831">
    <property type="term" value="F:carboxy-lyase activity"/>
    <property type="evidence" value="ECO:0007669"/>
    <property type="project" value="InterPro"/>
</dbReference>
<reference evidence="3 4" key="1">
    <citation type="submission" date="2018-10" db="EMBL/GenBank/DDBJ databases">
        <title>Anaerotruncus faecis sp. nov., isolated from human feces.</title>
        <authorList>
            <person name="Wang Y.-J."/>
        </authorList>
    </citation>
    <scope>NUCLEOTIDE SEQUENCE [LARGE SCALE GENOMIC DNA]</scope>
    <source>
        <strain evidence="3 4">22A2-44</strain>
    </source>
</reference>
<comment type="caution">
    <text evidence="3">The sequence shown here is derived from an EMBL/GenBank/DDBJ whole genome shotgun (WGS) entry which is preliminary data.</text>
</comment>
<dbReference type="GO" id="GO:0005737">
    <property type="term" value="C:cytoplasm"/>
    <property type="evidence" value="ECO:0007669"/>
    <property type="project" value="TreeGrafter"/>
</dbReference>
<evidence type="ECO:0000259" key="2">
    <source>
        <dbReference type="Pfam" id="PF04909"/>
    </source>
</evidence>
<dbReference type="EMBL" id="RCHT01000001">
    <property type="protein sequence ID" value="RLL14825.1"/>
    <property type="molecule type" value="Genomic_DNA"/>
</dbReference>
<dbReference type="AlphaFoldDB" id="A0A498CRB2"/>
<protein>
    <submittedName>
        <fullName evidence="3">Amidohydrolase</fullName>
    </submittedName>
</protein>
<evidence type="ECO:0000313" key="3">
    <source>
        <dbReference type="EMBL" id="RLL14825.1"/>
    </source>
</evidence>
<dbReference type="Pfam" id="PF04909">
    <property type="entry name" value="Amidohydro_2"/>
    <property type="match status" value="1"/>
</dbReference>
<organism evidence="3 4">
    <name type="scientific">Anaerotruncus massiliensis</name>
    <name type="common">ex Liu et al. 2021</name>
    <dbReference type="NCBI Taxonomy" id="2321404"/>
    <lineage>
        <taxon>Bacteria</taxon>
        <taxon>Bacillati</taxon>
        <taxon>Bacillota</taxon>
        <taxon>Clostridia</taxon>
        <taxon>Eubacteriales</taxon>
        <taxon>Oscillospiraceae</taxon>
        <taxon>Anaerotruncus</taxon>
    </lineage>
</organism>
<dbReference type="InterPro" id="IPR032466">
    <property type="entry name" value="Metal_Hydrolase"/>
</dbReference>
<keyword evidence="3" id="KW-0378">Hydrolase</keyword>
<sequence>MILDAHCHLGRDCVYDFEVTEELLLRTFSENGIDGGIVQPCITRPYLADAREAHDRIRRLCLAHPGRFWGMASLSPHYTPEDYYEEVRRCVRELGFVGVKLTPNGHAVDLMSRDARTVYETARSLGIPVMVHTGMGIPFADPARLYPLVRDFPGVKTVIAHAGSDFFTVQALQLAKAFDHVWLEPSGVGIEGIEGFLAELPPDKLMFSTDVPVQAAGELLKYRRAVKSEAALEQIFSKTAIQVFGLSPDSKQ</sequence>